<evidence type="ECO:0000313" key="2">
    <source>
        <dbReference type="EMBL" id="NYE16825.1"/>
    </source>
</evidence>
<evidence type="ECO:0000259" key="1">
    <source>
        <dbReference type="Pfam" id="PF00171"/>
    </source>
</evidence>
<name>A0A7Y9KGN6_9ACTN</name>
<accession>A0A7Y9KGN6</accession>
<protein>
    <submittedName>
        <fullName evidence="2">Acyl-CoA reductase-like NAD-dependent aldehyde dehydrogenase</fullName>
    </submittedName>
</protein>
<dbReference type="EMBL" id="JACCBT010000001">
    <property type="protein sequence ID" value="NYE16825.1"/>
    <property type="molecule type" value="Genomic_DNA"/>
</dbReference>
<organism evidence="2 3">
    <name type="scientific">Actinomadura citrea</name>
    <dbReference type="NCBI Taxonomy" id="46158"/>
    <lineage>
        <taxon>Bacteria</taxon>
        <taxon>Bacillati</taxon>
        <taxon>Actinomycetota</taxon>
        <taxon>Actinomycetes</taxon>
        <taxon>Streptosporangiales</taxon>
        <taxon>Thermomonosporaceae</taxon>
        <taxon>Actinomadura</taxon>
    </lineage>
</organism>
<dbReference type="Pfam" id="PF00171">
    <property type="entry name" value="Aldedh"/>
    <property type="match status" value="1"/>
</dbReference>
<gene>
    <name evidence="2" type="ORF">BJ999_007121</name>
</gene>
<dbReference type="Proteomes" id="UP000591272">
    <property type="component" value="Unassembled WGS sequence"/>
</dbReference>
<dbReference type="AlphaFoldDB" id="A0A7Y9KGN6"/>
<dbReference type="InterPro" id="IPR016161">
    <property type="entry name" value="Ald_DH/histidinol_DH"/>
</dbReference>
<dbReference type="SUPFAM" id="SSF53720">
    <property type="entry name" value="ALDH-like"/>
    <property type="match status" value="1"/>
</dbReference>
<feature type="domain" description="Aldehyde dehydrogenase" evidence="1">
    <location>
        <begin position="3"/>
        <end position="48"/>
    </location>
</feature>
<dbReference type="InterPro" id="IPR015590">
    <property type="entry name" value="Aldehyde_DH_dom"/>
</dbReference>
<dbReference type="GO" id="GO:0016620">
    <property type="term" value="F:oxidoreductase activity, acting on the aldehyde or oxo group of donors, NAD or NADP as acceptor"/>
    <property type="evidence" value="ECO:0007669"/>
    <property type="project" value="InterPro"/>
</dbReference>
<proteinExistence type="predicted"/>
<keyword evidence="3" id="KW-1185">Reference proteome</keyword>
<evidence type="ECO:0000313" key="3">
    <source>
        <dbReference type="Proteomes" id="UP000591272"/>
    </source>
</evidence>
<comment type="caution">
    <text evidence="2">The sequence shown here is derived from an EMBL/GenBank/DDBJ whole genome shotgun (WGS) entry which is preliminary data.</text>
</comment>
<reference evidence="2 3" key="1">
    <citation type="submission" date="2020-07" db="EMBL/GenBank/DDBJ databases">
        <title>Sequencing the genomes of 1000 actinobacteria strains.</title>
        <authorList>
            <person name="Klenk H.-P."/>
        </authorList>
    </citation>
    <scope>NUCLEOTIDE SEQUENCE [LARGE SCALE GENOMIC DNA]</scope>
    <source>
        <strain evidence="2 3">DSM 43461</strain>
    </source>
</reference>
<sequence>MLRVADDAEAILRAVNRAPYGLTSAVFGRDLDRTLAVAGRLRAGQVTVDHR</sequence>
<dbReference type="Gene3D" id="3.40.309.10">
    <property type="entry name" value="Aldehyde Dehydrogenase, Chain A, domain 2"/>
    <property type="match status" value="1"/>
</dbReference>
<dbReference type="RefSeq" id="WP_179837306.1">
    <property type="nucleotide sequence ID" value="NZ_BMRD01000002.1"/>
</dbReference>
<dbReference type="InterPro" id="IPR016163">
    <property type="entry name" value="Ald_DH_C"/>
</dbReference>